<proteinExistence type="predicted"/>
<name>A0A1G9D672_9RHOB</name>
<accession>A0A1G9D672</accession>
<gene>
    <name evidence="1" type="ORF">SAMN05216257_103362</name>
</gene>
<dbReference type="EMBL" id="FNFV01000003">
    <property type="protein sequence ID" value="SDK59387.1"/>
    <property type="molecule type" value="Genomic_DNA"/>
</dbReference>
<evidence type="ECO:0000313" key="2">
    <source>
        <dbReference type="Proteomes" id="UP000199328"/>
    </source>
</evidence>
<sequence length="157" mass="16572">MGIAAPEHGPARRVARLFSRQGKKTTPVTAAGALPQAPCAAAPVAALPDVVRIRQAFAALPPSATELRVLRALAENPGRDSVFLSRVCGWHGAIWHTHLAAICHRRMKWLFADGAAGGGAHDFLYGSLAHYDPAGAAFTMREEAEAALRSLGIIAPH</sequence>
<dbReference type="Proteomes" id="UP000199328">
    <property type="component" value="Unassembled WGS sequence"/>
</dbReference>
<organism evidence="1 2">
    <name type="scientific">Meinhardsimonia xiamenensis</name>
    <dbReference type="NCBI Taxonomy" id="990712"/>
    <lineage>
        <taxon>Bacteria</taxon>
        <taxon>Pseudomonadati</taxon>
        <taxon>Pseudomonadota</taxon>
        <taxon>Alphaproteobacteria</taxon>
        <taxon>Rhodobacterales</taxon>
        <taxon>Paracoccaceae</taxon>
        <taxon>Meinhardsimonia</taxon>
    </lineage>
</organism>
<dbReference type="AlphaFoldDB" id="A0A1G9D672"/>
<reference evidence="2" key="1">
    <citation type="submission" date="2016-10" db="EMBL/GenBank/DDBJ databases">
        <authorList>
            <person name="Varghese N."/>
            <person name="Submissions S."/>
        </authorList>
    </citation>
    <scope>NUCLEOTIDE SEQUENCE [LARGE SCALE GENOMIC DNA]</scope>
    <source>
        <strain evidence="2">CGMCC 1.10789</strain>
    </source>
</reference>
<evidence type="ECO:0000313" key="1">
    <source>
        <dbReference type="EMBL" id="SDK59387.1"/>
    </source>
</evidence>
<protein>
    <submittedName>
        <fullName evidence="1">Uncharacterized protein</fullName>
    </submittedName>
</protein>
<keyword evidence="2" id="KW-1185">Reference proteome</keyword>